<proteinExistence type="predicted"/>
<dbReference type="PATRIC" id="fig|2162.9.peg.411"/>
<feature type="domain" description="Putative zinc-ribbon" evidence="1">
    <location>
        <begin position="196"/>
        <end position="217"/>
    </location>
</feature>
<dbReference type="Pfam" id="PF13248">
    <property type="entry name" value="Zn_ribbon_3"/>
    <property type="match status" value="1"/>
</dbReference>
<dbReference type="EMBL" id="LN515531">
    <property type="protein sequence ID" value="CEA12756.1"/>
    <property type="molecule type" value="Genomic_DNA"/>
</dbReference>
<dbReference type="RefSeq" id="WP_048072058.1">
    <property type="nucleotide sequence ID" value="NZ_JARVXG010000051.1"/>
</dbReference>
<reference evidence="2" key="1">
    <citation type="submission" date="2014-08" db="EMBL/GenBank/DDBJ databases">
        <authorList>
            <person name="Wibberg D."/>
        </authorList>
    </citation>
    <scope>NUCLEOTIDE SEQUENCE</scope>
</reference>
<name>A0A090JTJ6_METFO</name>
<protein>
    <recommendedName>
        <fullName evidence="1">Putative zinc-ribbon domain-containing protein</fullName>
    </recommendedName>
</protein>
<dbReference type="KEGG" id="mfi:DSM1535_0393"/>
<evidence type="ECO:0000313" key="2">
    <source>
        <dbReference type="EMBL" id="CEA12756.1"/>
    </source>
</evidence>
<gene>
    <name evidence="2" type="ORF">DSM1535_0393</name>
</gene>
<dbReference type="InterPro" id="IPR059113">
    <property type="entry name" value="Znf_ribbon"/>
</dbReference>
<accession>A0A090JTJ6</accession>
<dbReference type="AlphaFoldDB" id="A0A090JTJ6"/>
<evidence type="ECO:0000259" key="1">
    <source>
        <dbReference type="Pfam" id="PF13248"/>
    </source>
</evidence>
<organism evidence="2">
    <name type="scientific">Methanobacterium formicicum</name>
    <dbReference type="NCBI Taxonomy" id="2162"/>
    <lineage>
        <taxon>Archaea</taxon>
        <taxon>Methanobacteriati</taxon>
        <taxon>Methanobacteriota</taxon>
        <taxon>Methanomada group</taxon>
        <taxon>Methanobacteria</taxon>
        <taxon>Methanobacteriales</taxon>
        <taxon>Methanobacteriaceae</taxon>
        <taxon>Methanobacterium</taxon>
    </lineage>
</organism>
<sequence length="220" mass="24467">MLGLRKSKAKKLEEKRIKDGNRFNDFFKTESQLWKDIEFAPGVGCTIELTETEIKSHGMLTKGAATAAFGLVGLAMTSGSKSKNVSIPATMRIVQNGILFQRHDDEDLRVPWENIAEVKVTPGMGVWKYLILDLFENPRLKVRFDRTVSKNVLNMVKKYIDSHIPGLDDGWNDAPIPLNAPSKHVESKPSEMDPNSCSNCGSPIEAGANFCSECGQRQKI</sequence>